<keyword evidence="2 4" id="KW-0479">Metal-binding</keyword>
<comment type="caution">
    <text evidence="6">The sequence shown here is derived from an EMBL/GenBank/DDBJ whole genome shotgun (WGS) entry which is preliminary data.</text>
</comment>
<dbReference type="Gene3D" id="2.60.120.330">
    <property type="entry name" value="B-lactam Antibiotic, Isopenicillin N Synthase, Chain"/>
    <property type="match status" value="1"/>
</dbReference>
<dbReference type="PROSITE" id="PS51471">
    <property type="entry name" value="FE2OG_OXY"/>
    <property type="match status" value="1"/>
</dbReference>
<dbReference type="AlphaFoldDB" id="A0AAE1XLI2"/>
<dbReference type="GO" id="GO:0016706">
    <property type="term" value="F:2-oxoglutarate-dependent dioxygenase activity"/>
    <property type="evidence" value="ECO:0007669"/>
    <property type="project" value="UniProtKB-ARBA"/>
</dbReference>
<gene>
    <name evidence="6" type="ORF">Salat_2824800</name>
</gene>
<dbReference type="InterPro" id="IPR027443">
    <property type="entry name" value="IPNS-like_sf"/>
</dbReference>
<keyword evidence="7" id="KW-1185">Reference proteome</keyword>
<dbReference type="GO" id="GO:0009805">
    <property type="term" value="P:coumarin biosynthetic process"/>
    <property type="evidence" value="ECO:0007669"/>
    <property type="project" value="UniProtKB-ARBA"/>
</dbReference>
<evidence type="ECO:0000256" key="1">
    <source>
        <dbReference type="ARBA" id="ARBA00008056"/>
    </source>
</evidence>
<dbReference type="SUPFAM" id="SSF51197">
    <property type="entry name" value="Clavaminate synthase-like"/>
    <property type="match status" value="1"/>
</dbReference>
<dbReference type="EMBL" id="JACGWO010000012">
    <property type="protein sequence ID" value="KAK4414120.1"/>
    <property type="molecule type" value="Genomic_DNA"/>
</dbReference>
<proteinExistence type="inferred from homology"/>
<dbReference type="InterPro" id="IPR044861">
    <property type="entry name" value="IPNS-like_FE2OG_OXY"/>
</dbReference>
<evidence type="ECO:0000259" key="5">
    <source>
        <dbReference type="PROSITE" id="PS51471"/>
    </source>
</evidence>
<evidence type="ECO:0000256" key="3">
    <source>
        <dbReference type="ARBA" id="ARBA00023004"/>
    </source>
</evidence>
<dbReference type="Pfam" id="PF14226">
    <property type="entry name" value="DIOX_N"/>
    <property type="match status" value="1"/>
</dbReference>
<evidence type="ECO:0000256" key="2">
    <source>
        <dbReference type="ARBA" id="ARBA00022723"/>
    </source>
</evidence>
<protein>
    <submittedName>
        <fullName evidence="6">Flavanone 3-dioxygenase 3</fullName>
    </submittedName>
</protein>
<organism evidence="6 7">
    <name type="scientific">Sesamum alatum</name>
    <dbReference type="NCBI Taxonomy" id="300844"/>
    <lineage>
        <taxon>Eukaryota</taxon>
        <taxon>Viridiplantae</taxon>
        <taxon>Streptophyta</taxon>
        <taxon>Embryophyta</taxon>
        <taxon>Tracheophyta</taxon>
        <taxon>Spermatophyta</taxon>
        <taxon>Magnoliopsida</taxon>
        <taxon>eudicotyledons</taxon>
        <taxon>Gunneridae</taxon>
        <taxon>Pentapetalae</taxon>
        <taxon>asterids</taxon>
        <taxon>lamiids</taxon>
        <taxon>Lamiales</taxon>
        <taxon>Pedaliaceae</taxon>
        <taxon>Sesamum</taxon>
    </lineage>
</organism>
<dbReference type="Pfam" id="PF03171">
    <property type="entry name" value="2OG-FeII_Oxy"/>
    <property type="match status" value="1"/>
</dbReference>
<evidence type="ECO:0000313" key="6">
    <source>
        <dbReference type="EMBL" id="KAK4414120.1"/>
    </source>
</evidence>
<accession>A0AAE1XLI2</accession>
<keyword evidence="3 4" id="KW-0408">Iron</keyword>
<dbReference type="PANTHER" id="PTHR47991">
    <property type="entry name" value="OXOGLUTARATE/IRON-DEPENDENT DIOXYGENASE"/>
    <property type="match status" value="1"/>
</dbReference>
<comment type="similarity">
    <text evidence="1 4">Belongs to the iron/ascorbate-dependent oxidoreductase family.</text>
</comment>
<dbReference type="Proteomes" id="UP001293254">
    <property type="component" value="Unassembled WGS sequence"/>
</dbReference>
<reference evidence="6" key="2">
    <citation type="journal article" date="2024" name="Plant">
        <title>Genomic evolution and insights into agronomic trait innovations of Sesamum species.</title>
        <authorList>
            <person name="Miao H."/>
            <person name="Wang L."/>
            <person name="Qu L."/>
            <person name="Liu H."/>
            <person name="Sun Y."/>
            <person name="Le M."/>
            <person name="Wang Q."/>
            <person name="Wei S."/>
            <person name="Zheng Y."/>
            <person name="Lin W."/>
            <person name="Duan Y."/>
            <person name="Cao H."/>
            <person name="Xiong S."/>
            <person name="Wang X."/>
            <person name="Wei L."/>
            <person name="Li C."/>
            <person name="Ma Q."/>
            <person name="Ju M."/>
            <person name="Zhao R."/>
            <person name="Li G."/>
            <person name="Mu C."/>
            <person name="Tian Q."/>
            <person name="Mei H."/>
            <person name="Zhang T."/>
            <person name="Gao T."/>
            <person name="Zhang H."/>
        </authorList>
    </citation>
    <scope>NUCLEOTIDE SEQUENCE</scope>
    <source>
        <strain evidence="6">3651</strain>
    </source>
</reference>
<dbReference type="InterPro" id="IPR050295">
    <property type="entry name" value="Plant_2OG-oxidoreductases"/>
</dbReference>
<reference evidence="6" key="1">
    <citation type="submission" date="2020-06" db="EMBL/GenBank/DDBJ databases">
        <authorList>
            <person name="Li T."/>
            <person name="Hu X."/>
            <person name="Zhang T."/>
            <person name="Song X."/>
            <person name="Zhang H."/>
            <person name="Dai N."/>
            <person name="Sheng W."/>
            <person name="Hou X."/>
            <person name="Wei L."/>
        </authorList>
    </citation>
    <scope>NUCLEOTIDE SEQUENCE</scope>
    <source>
        <strain evidence="6">3651</strain>
        <tissue evidence="6">Leaf</tissue>
    </source>
</reference>
<sequence length="313" mass="35291">MEENLEISADDPIIDLSPLHHNPLFVIKKIHEACRRCGFFHVINHGVADSVIEEALNVNRKFFELPTEIKEELWSDDVQKVVRFGEVEVGGISREFLKLYAHPLHQYVSSWPKLPLHYRERMGLYATEVRKLSIELFGAIMESLNLSETHLKQNFEQGIQILGINSYSPCSGPNATTGLPPHTDHSLITVLLQSGPGLQVIDCRSNMSVGGLWKNVPRLNGSFQVLVGDHLEVLSNGLYKSVVHRAIPSCSNTRLSIANLHSLRMDEIVEPAGELQENEGRYKGSSLRDFLKHLASRDTRPFIETLRIDQVES</sequence>
<evidence type="ECO:0000256" key="4">
    <source>
        <dbReference type="RuleBase" id="RU003682"/>
    </source>
</evidence>
<evidence type="ECO:0000313" key="7">
    <source>
        <dbReference type="Proteomes" id="UP001293254"/>
    </source>
</evidence>
<name>A0AAE1XLI2_9LAMI</name>
<keyword evidence="4" id="KW-0560">Oxidoreductase</keyword>
<dbReference type="InterPro" id="IPR005123">
    <property type="entry name" value="Oxoglu/Fe-dep_dioxygenase_dom"/>
</dbReference>
<dbReference type="GO" id="GO:0002238">
    <property type="term" value="P:response to molecule of fungal origin"/>
    <property type="evidence" value="ECO:0007669"/>
    <property type="project" value="UniProtKB-ARBA"/>
</dbReference>
<feature type="domain" description="Fe2OG dioxygenase" evidence="5">
    <location>
        <begin position="158"/>
        <end position="263"/>
    </location>
</feature>
<dbReference type="InterPro" id="IPR026992">
    <property type="entry name" value="DIOX_N"/>
</dbReference>
<dbReference type="GO" id="GO:0046872">
    <property type="term" value="F:metal ion binding"/>
    <property type="evidence" value="ECO:0007669"/>
    <property type="project" value="UniProtKB-KW"/>
</dbReference>